<dbReference type="SFLD" id="SFLDS00019">
    <property type="entry name" value="Glutathione_Transferase_(cytos"/>
    <property type="match status" value="1"/>
</dbReference>
<dbReference type="EMBL" id="OU900100">
    <property type="protein sequence ID" value="CAG9864020.1"/>
    <property type="molecule type" value="Genomic_DNA"/>
</dbReference>
<dbReference type="FunFam" id="3.40.30.10:FF:000034">
    <property type="entry name" value="glutathione S-transferase 1"/>
    <property type="match status" value="1"/>
</dbReference>
<evidence type="ECO:0000259" key="2">
    <source>
        <dbReference type="PROSITE" id="PS50404"/>
    </source>
</evidence>
<dbReference type="SFLD" id="SFLDG00358">
    <property type="entry name" value="Main_(cytGST)"/>
    <property type="match status" value="1"/>
</dbReference>
<keyword evidence="5" id="KW-1185">Reference proteome</keyword>
<dbReference type="PANTHER" id="PTHR43969">
    <property type="entry name" value="GLUTATHIONE S TRANSFERASE D10, ISOFORM A-RELATED"/>
    <property type="match status" value="1"/>
</dbReference>
<dbReference type="Pfam" id="PF13417">
    <property type="entry name" value="GST_N_3"/>
    <property type="match status" value="1"/>
</dbReference>
<dbReference type="Proteomes" id="UP001153712">
    <property type="component" value="Chromosome 7"/>
</dbReference>
<reference evidence="4" key="1">
    <citation type="submission" date="2022-01" db="EMBL/GenBank/DDBJ databases">
        <authorList>
            <person name="King R."/>
        </authorList>
    </citation>
    <scope>NUCLEOTIDE SEQUENCE</scope>
</reference>
<evidence type="ECO:0000259" key="3">
    <source>
        <dbReference type="PROSITE" id="PS50405"/>
    </source>
</evidence>
<evidence type="ECO:0008006" key="6">
    <source>
        <dbReference type="Google" id="ProtNLM"/>
    </source>
</evidence>
<dbReference type="SUPFAM" id="SSF52833">
    <property type="entry name" value="Thioredoxin-like"/>
    <property type="match status" value="1"/>
</dbReference>
<evidence type="ECO:0000256" key="1">
    <source>
        <dbReference type="ARBA" id="ARBA00011738"/>
    </source>
</evidence>
<name>A0A9N9XS75_PHYSR</name>
<dbReference type="InterPro" id="IPR036249">
    <property type="entry name" value="Thioredoxin-like_sf"/>
</dbReference>
<organism evidence="4 5">
    <name type="scientific">Phyllotreta striolata</name>
    <name type="common">Striped flea beetle</name>
    <name type="synonym">Crioceris striolata</name>
    <dbReference type="NCBI Taxonomy" id="444603"/>
    <lineage>
        <taxon>Eukaryota</taxon>
        <taxon>Metazoa</taxon>
        <taxon>Ecdysozoa</taxon>
        <taxon>Arthropoda</taxon>
        <taxon>Hexapoda</taxon>
        <taxon>Insecta</taxon>
        <taxon>Pterygota</taxon>
        <taxon>Neoptera</taxon>
        <taxon>Endopterygota</taxon>
        <taxon>Coleoptera</taxon>
        <taxon>Polyphaga</taxon>
        <taxon>Cucujiformia</taxon>
        <taxon>Chrysomeloidea</taxon>
        <taxon>Chrysomelidae</taxon>
        <taxon>Galerucinae</taxon>
        <taxon>Alticini</taxon>
        <taxon>Phyllotreta</taxon>
    </lineage>
</organism>
<comment type="subunit">
    <text evidence="1">Homodimer.</text>
</comment>
<gene>
    <name evidence="4" type="ORF">PHYEVI_LOCUS10287</name>
</gene>
<dbReference type="GO" id="GO:0006749">
    <property type="term" value="P:glutathione metabolic process"/>
    <property type="evidence" value="ECO:0007669"/>
    <property type="project" value="TreeGrafter"/>
</dbReference>
<dbReference type="AlphaFoldDB" id="A0A9N9XS75"/>
<dbReference type="SFLD" id="SFLDG01153">
    <property type="entry name" value="Main.4:_Theta-like"/>
    <property type="match status" value="1"/>
</dbReference>
<feature type="domain" description="GST N-terminal" evidence="2">
    <location>
        <begin position="2"/>
        <end position="83"/>
    </location>
</feature>
<proteinExistence type="predicted"/>
<protein>
    <recommendedName>
        <fullName evidence="6">Glutathione S-transferase</fullName>
    </recommendedName>
</protein>
<accession>A0A9N9XS75</accession>
<dbReference type="Pfam" id="PF00043">
    <property type="entry name" value="GST_C"/>
    <property type="match status" value="1"/>
</dbReference>
<dbReference type="OrthoDB" id="2309723at2759"/>
<evidence type="ECO:0000313" key="5">
    <source>
        <dbReference type="Proteomes" id="UP001153712"/>
    </source>
</evidence>
<sequence length="216" mass="24066">MAPIDFYYVPGSAPCRNVLLTAKALGVELNLKLTDLMKGEHLSPEYIKLNPQHTVPTIDDNGFVLWESRAIMTYLANQYANNDTLYPKDPKKRAVVDQRLYFDMGTLYKSFGDYFYPMAFANAPADPEKLKAVQAALAFLDGFIGNNEYVAGDSLTLADLAIVSSVSTIELAKIDLSAHGNVVRWFSKVKATAPGYVEANEKPLQDFRKFVDKLKL</sequence>
<dbReference type="PROSITE" id="PS50405">
    <property type="entry name" value="GST_CTER"/>
    <property type="match status" value="1"/>
</dbReference>
<dbReference type="PANTHER" id="PTHR43969:SF9">
    <property type="entry name" value="GLUTATHIONE S TRANSFERASE D10, ISOFORM A-RELATED"/>
    <property type="match status" value="1"/>
</dbReference>
<dbReference type="PROSITE" id="PS50404">
    <property type="entry name" value="GST_NTER"/>
    <property type="match status" value="1"/>
</dbReference>
<dbReference type="CDD" id="cd03177">
    <property type="entry name" value="GST_C_Delta_Epsilon"/>
    <property type="match status" value="1"/>
</dbReference>
<evidence type="ECO:0000313" key="4">
    <source>
        <dbReference type="EMBL" id="CAG9864020.1"/>
    </source>
</evidence>
<dbReference type="Gene3D" id="1.20.1050.10">
    <property type="match status" value="1"/>
</dbReference>
<dbReference type="InterPro" id="IPR004046">
    <property type="entry name" value="GST_C"/>
</dbReference>
<dbReference type="InterPro" id="IPR010987">
    <property type="entry name" value="Glutathione-S-Trfase_C-like"/>
</dbReference>
<dbReference type="InterPro" id="IPR040079">
    <property type="entry name" value="Glutathione_S-Trfase"/>
</dbReference>
<dbReference type="CDD" id="cd03045">
    <property type="entry name" value="GST_N_Delta_Epsilon"/>
    <property type="match status" value="1"/>
</dbReference>
<feature type="domain" description="GST C-terminal" evidence="3">
    <location>
        <begin position="89"/>
        <end position="210"/>
    </location>
</feature>
<dbReference type="SUPFAM" id="SSF47616">
    <property type="entry name" value="GST C-terminal domain-like"/>
    <property type="match status" value="1"/>
</dbReference>
<dbReference type="InterPro" id="IPR004045">
    <property type="entry name" value="Glutathione_S-Trfase_N"/>
</dbReference>
<dbReference type="FunFam" id="1.20.1050.10:FF:000007">
    <property type="entry name" value="Glutathione S-transferase 1-1"/>
    <property type="match status" value="1"/>
</dbReference>
<dbReference type="Gene3D" id="3.40.30.10">
    <property type="entry name" value="Glutaredoxin"/>
    <property type="match status" value="1"/>
</dbReference>
<dbReference type="InterPro" id="IPR036282">
    <property type="entry name" value="Glutathione-S-Trfase_C_sf"/>
</dbReference>
<dbReference type="GO" id="GO:0004364">
    <property type="term" value="F:glutathione transferase activity"/>
    <property type="evidence" value="ECO:0007669"/>
    <property type="project" value="TreeGrafter"/>
</dbReference>